<proteinExistence type="predicted"/>
<reference evidence="1" key="1">
    <citation type="submission" date="2013-12" db="EMBL/GenBank/DDBJ databases">
        <title>The Genome Sequence of Aphanomyces astaci APO3.</title>
        <authorList>
            <consortium name="The Broad Institute Genomics Platform"/>
            <person name="Russ C."/>
            <person name="Tyler B."/>
            <person name="van West P."/>
            <person name="Dieguez-Uribeondo J."/>
            <person name="Young S.K."/>
            <person name="Zeng Q."/>
            <person name="Gargeya S."/>
            <person name="Fitzgerald M."/>
            <person name="Abouelleil A."/>
            <person name="Alvarado L."/>
            <person name="Chapman S.B."/>
            <person name="Gainer-Dewar J."/>
            <person name="Goldberg J."/>
            <person name="Griggs A."/>
            <person name="Gujja S."/>
            <person name="Hansen M."/>
            <person name="Howarth C."/>
            <person name="Imamovic A."/>
            <person name="Ireland A."/>
            <person name="Larimer J."/>
            <person name="McCowan C."/>
            <person name="Murphy C."/>
            <person name="Pearson M."/>
            <person name="Poon T.W."/>
            <person name="Priest M."/>
            <person name="Roberts A."/>
            <person name="Saif S."/>
            <person name="Shea T."/>
            <person name="Sykes S."/>
            <person name="Wortman J."/>
            <person name="Nusbaum C."/>
            <person name="Birren B."/>
        </authorList>
    </citation>
    <scope>NUCLEOTIDE SEQUENCE [LARGE SCALE GENOMIC DNA]</scope>
    <source>
        <strain evidence="1">APO3</strain>
    </source>
</reference>
<accession>W4F867</accession>
<dbReference type="VEuPathDB" id="FungiDB:H257_19403"/>
<dbReference type="GeneID" id="20821399"/>
<gene>
    <name evidence="1" type="ORF">H257_19403</name>
</gene>
<name>W4F867_APHAT</name>
<dbReference type="OrthoDB" id="71572at2759"/>
<dbReference type="STRING" id="112090.W4F867"/>
<dbReference type="RefSeq" id="XP_009846852.1">
    <property type="nucleotide sequence ID" value="XM_009848550.1"/>
</dbReference>
<organism evidence="1">
    <name type="scientific">Aphanomyces astaci</name>
    <name type="common">Crayfish plague agent</name>
    <dbReference type="NCBI Taxonomy" id="112090"/>
    <lineage>
        <taxon>Eukaryota</taxon>
        <taxon>Sar</taxon>
        <taxon>Stramenopiles</taxon>
        <taxon>Oomycota</taxon>
        <taxon>Saprolegniomycetes</taxon>
        <taxon>Saprolegniales</taxon>
        <taxon>Verrucalvaceae</taxon>
        <taxon>Aphanomyces</taxon>
    </lineage>
</organism>
<dbReference type="PANTHER" id="PTHR34859">
    <property type="entry name" value="UNNAMED PRODUCT"/>
    <property type="match status" value="1"/>
</dbReference>
<dbReference type="PANTHER" id="PTHR34859:SF2">
    <property type="entry name" value="LYSM DOMAIN-CONTAINING PROTEIN"/>
    <property type="match status" value="1"/>
</dbReference>
<dbReference type="EMBL" id="KI913673">
    <property type="protein sequence ID" value="ETV63665.1"/>
    <property type="molecule type" value="Genomic_DNA"/>
</dbReference>
<dbReference type="AlphaFoldDB" id="W4F867"/>
<sequence>MVSASANRNDNHQPEVASKFCWKATHTRGVGRVPGSCAAGQERLGLLCYEKCPLGMTRVGLDCYSICPPDLEDQGLYCRKAEYGRGVGYPWTFYDHLNAIDMFQRCEEDYGRTTAKNGGGCVPQVLAELSSG</sequence>
<evidence type="ECO:0000313" key="1">
    <source>
        <dbReference type="EMBL" id="ETV63665.1"/>
    </source>
</evidence>
<protein>
    <submittedName>
        <fullName evidence="1">Uncharacterized protein</fullName>
    </submittedName>
</protein>